<gene>
    <name evidence="2" type="ORF">SAMN05421693_11962</name>
</gene>
<evidence type="ECO:0000256" key="1">
    <source>
        <dbReference type="SAM" id="Phobius"/>
    </source>
</evidence>
<dbReference type="AlphaFoldDB" id="A0A1H9E0B7"/>
<dbReference type="RefSeq" id="WP_090207669.1">
    <property type="nucleotide sequence ID" value="NZ_FOFO01000019.1"/>
</dbReference>
<protein>
    <submittedName>
        <fullName evidence="2">Uncharacterized protein</fullName>
    </submittedName>
</protein>
<dbReference type="EMBL" id="FOFO01000019">
    <property type="protein sequence ID" value="SEQ19124.1"/>
    <property type="molecule type" value="Genomic_DNA"/>
</dbReference>
<keyword evidence="1" id="KW-1133">Transmembrane helix</keyword>
<keyword evidence="3" id="KW-1185">Reference proteome</keyword>
<dbReference type="OrthoDB" id="5796656at2"/>
<evidence type="ECO:0000313" key="2">
    <source>
        <dbReference type="EMBL" id="SEQ19124.1"/>
    </source>
</evidence>
<keyword evidence="1" id="KW-0812">Transmembrane</keyword>
<keyword evidence="1" id="KW-0472">Membrane</keyword>
<sequence>MIIRHWDPMAVLILGLPVVALIAYGSFFAREFTTGYAPPLASLAVLLVLVGMLVVTLWRLSPFSVYRFQHSPARVDIQHWRPFGRSQHREYDLANVERISIERYPFHRGHRYVVCLNLRDGRKIIDGMPDAASPQPIHDFAVRVARFYGLAEGPPPDGT</sequence>
<dbReference type="STRING" id="867345.SAMN05421693_11962"/>
<dbReference type="Proteomes" id="UP000199496">
    <property type="component" value="Unassembled WGS sequence"/>
</dbReference>
<evidence type="ECO:0000313" key="3">
    <source>
        <dbReference type="Proteomes" id="UP000199496"/>
    </source>
</evidence>
<reference evidence="2 3" key="1">
    <citation type="submission" date="2016-10" db="EMBL/GenBank/DDBJ databases">
        <authorList>
            <person name="de Groot N.N."/>
        </authorList>
    </citation>
    <scope>NUCLEOTIDE SEQUENCE [LARGE SCALE GENOMIC DNA]</scope>
    <source>
        <strain evidence="2 3">B7-7</strain>
    </source>
</reference>
<name>A0A1H9E0B7_9GAMM</name>
<feature type="transmembrane region" description="Helical" evidence="1">
    <location>
        <begin position="41"/>
        <end position="60"/>
    </location>
</feature>
<accession>A0A1H9E0B7</accession>
<organism evidence="2 3">
    <name type="scientific">Ectothiorhodospira magna</name>
    <dbReference type="NCBI Taxonomy" id="867345"/>
    <lineage>
        <taxon>Bacteria</taxon>
        <taxon>Pseudomonadati</taxon>
        <taxon>Pseudomonadota</taxon>
        <taxon>Gammaproteobacteria</taxon>
        <taxon>Chromatiales</taxon>
        <taxon>Ectothiorhodospiraceae</taxon>
        <taxon>Ectothiorhodospira</taxon>
    </lineage>
</organism>
<proteinExistence type="predicted"/>